<accession>A0A512ALX7</accession>
<proteinExistence type="predicted"/>
<dbReference type="OrthoDB" id="484624at2"/>
<evidence type="ECO:0000313" key="2">
    <source>
        <dbReference type="EMBL" id="GEO00686.1"/>
    </source>
</evidence>
<dbReference type="AlphaFoldDB" id="A0A512ALX7"/>
<evidence type="ECO:0000313" key="3">
    <source>
        <dbReference type="Proteomes" id="UP000321464"/>
    </source>
</evidence>
<keyword evidence="1" id="KW-0472">Membrane</keyword>
<dbReference type="RefSeq" id="WP_147160012.1">
    <property type="nucleotide sequence ID" value="NZ_BJYR01000016.1"/>
</dbReference>
<organism evidence="2 3">
    <name type="scientific">Novosphingobium sediminis</name>
    <dbReference type="NCBI Taxonomy" id="707214"/>
    <lineage>
        <taxon>Bacteria</taxon>
        <taxon>Pseudomonadati</taxon>
        <taxon>Pseudomonadota</taxon>
        <taxon>Alphaproteobacteria</taxon>
        <taxon>Sphingomonadales</taxon>
        <taxon>Sphingomonadaceae</taxon>
        <taxon>Novosphingobium</taxon>
    </lineage>
</organism>
<evidence type="ECO:0000256" key="1">
    <source>
        <dbReference type="SAM" id="Phobius"/>
    </source>
</evidence>
<feature type="transmembrane region" description="Helical" evidence="1">
    <location>
        <begin position="24"/>
        <end position="47"/>
    </location>
</feature>
<feature type="transmembrane region" description="Helical" evidence="1">
    <location>
        <begin position="400"/>
        <end position="418"/>
    </location>
</feature>
<feature type="transmembrane region" description="Helical" evidence="1">
    <location>
        <begin position="142"/>
        <end position="161"/>
    </location>
</feature>
<comment type="caution">
    <text evidence="2">The sequence shown here is derived from an EMBL/GenBank/DDBJ whole genome shotgun (WGS) entry which is preliminary data.</text>
</comment>
<feature type="transmembrane region" description="Helical" evidence="1">
    <location>
        <begin position="263"/>
        <end position="283"/>
    </location>
</feature>
<feature type="transmembrane region" description="Helical" evidence="1">
    <location>
        <begin position="68"/>
        <end position="89"/>
    </location>
</feature>
<sequence>MAAPTDPAPNAAERLIAFTIGGSYWLWLVGGLYLAGPLLGWALAIMAARACYLAPVLPEAERPAPLPIQIWAWLLGMAAMLVILLVAHAEFSLGSAQTVKSAAGWAKGWALLGLFPFAGYVLPIRLSALARAVCRLSLQTMILMPLLLAAPFIHLPSILWVSPLKVLGGASDEFFAVVLYTIDPEIGTPRWQFFAPWSPAAGMVAMIHFLIAREERSAPWRWTGYTASVLMALLSQSRMALVALAIVIPLAAIAGRLAKAHTWFTLAPLTLVAGWLLPQLAALSEQASSSFNGARASSSRVRATLGRIAVERWQHEAYWFGHGIVERGPHLVEYMPIGSHHSWYGLLYVKGLLGVIALGIPMVLSLVGCVAAAAGGRHGRLALSMILTYWLYSFGENLEVLVYISWPALLALGIALRLQRSKGASGEAGEALQ</sequence>
<reference evidence="2 3" key="1">
    <citation type="submission" date="2019-07" db="EMBL/GenBank/DDBJ databases">
        <title>Whole genome shotgun sequence of Novosphingobium sediminis NBRC 106119.</title>
        <authorList>
            <person name="Hosoyama A."/>
            <person name="Uohara A."/>
            <person name="Ohji S."/>
            <person name="Ichikawa N."/>
        </authorList>
    </citation>
    <scope>NUCLEOTIDE SEQUENCE [LARGE SCALE GENOMIC DNA]</scope>
    <source>
        <strain evidence="2 3">NBRC 106119</strain>
    </source>
</reference>
<dbReference type="Proteomes" id="UP000321464">
    <property type="component" value="Unassembled WGS sequence"/>
</dbReference>
<dbReference type="EMBL" id="BJYR01000016">
    <property type="protein sequence ID" value="GEO00686.1"/>
    <property type="molecule type" value="Genomic_DNA"/>
</dbReference>
<feature type="transmembrane region" description="Helical" evidence="1">
    <location>
        <begin position="352"/>
        <end position="375"/>
    </location>
</feature>
<keyword evidence="1" id="KW-0812">Transmembrane</keyword>
<keyword evidence="1" id="KW-1133">Transmembrane helix</keyword>
<feature type="transmembrane region" description="Helical" evidence="1">
    <location>
        <begin position="193"/>
        <end position="212"/>
    </location>
</feature>
<keyword evidence="3" id="KW-1185">Reference proteome</keyword>
<gene>
    <name evidence="2" type="ORF">NSE01_25180</name>
</gene>
<protein>
    <submittedName>
        <fullName evidence="2">Uncharacterized protein</fullName>
    </submittedName>
</protein>
<feature type="transmembrane region" description="Helical" evidence="1">
    <location>
        <begin position="109"/>
        <end position="130"/>
    </location>
</feature>
<name>A0A512ALX7_9SPHN</name>